<dbReference type="AlphaFoldDB" id="A0A1N6W925"/>
<protein>
    <recommendedName>
        <fullName evidence="1">Histone acetyltransferase Rv0428c-like SH3 domain-containing protein</fullName>
    </recommendedName>
</protein>
<dbReference type="STRING" id="58117.SAMN05421833_104123"/>
<proteinExistence type="predicted"/>
<name>A0A1N6W925_9ACTN</name>
<organism evidence="2 3">
    <name type="scientific">Microbispora rosea</name>
    <dbReference type="NCBI Taxonomy" id="58117"/>
    <lineage>
        <taxon>Bacteria</taxon>
        <taxon>Bacillati</taxon>
        <taxon>Actinomycetota</taxon>
        <taxon>Actinomycetes</taxon>
        <taxon>Streptosporangiales</taxon>
        <taxon>Streptosporangiaceae</taxon>
        <taxon>Microbispora</taxon>
    </lineage>
</organism>
<dbReference type="Proteomes" id="UP000186096">
    <property type="component" value="Unassembled WGS sequence"/>
</dbReference>
<feature type="domain" description="Histone acetyltransferase Rv0428c-like SH3" evidence="1">
    <location>
        <begin position="17"/>
        <end position="68"/>
    </location>
</feature>
<accession>A0A1N6W925</accession>
<dbReference type="OrthoDB" id="9775595at2"/>
<dbReference type="EMBL" id="FTNI01000004">
    <property type="protein sequence ID" value="SIQ86584.1"/>
    <property type="molecule type" value="Genomic_DNA"/>
</dbReference>
<keyword evidence="3" id="KW-1185">Reference proteome</keyword>
<dbReference type="InterPro" id="IPR056934">
    <property type="entry name" value="SH3_Rv0428c"/>
</dbReference>
<dbReference type="Pfam" id="PF24551">
    <property type="entry name" value="SH3_Rv0428c"/>
    <property type="match status" value="1"/>
</dbReference>
<evidence type="ECO:0000313" key="3">
    <source>
        <dbReference type="Proteomes" id="UP000186096"/>
    </source>
</evidence>
<evidence type="ECO:0000259" key="1">
    <source>
        <dbReference type="Pfam" id="PF24551"/>
    </source>
</evidence>
<gene>
    <name evidence="2" type="ORF">SAMN05421833_104123</name>
</gene>
<reference evidence="3" key="1">
    <citation type="submission" date="2017-01" db="EMBL/GenBank/DDBJ databases">
        <authorList>
            <person name="Varghese N."/>
            <person name="Submissions S."/>
        </authorList>
    </citation>
    <scope>NUCLEOTIDE SEQUENCE [LARGE SCALE GENOMIC DNA]</scope>
    <source>
        <strain evidence="3">ATCC 12950</strain>
    </source>
</reference>
<dbReference type="RefSeq" id="WP_076433913.1">
    <property type="nucleotide sequence ID" value="NZ_FTNI01000004.1"/>
</dbReference>
<sequence length="80" mass="8500">MAPRFGARLVIAITPADVGKRVTTRRRVPGGHRDAVGVLESWHDGMLTVRKRDGSLVEIAEDTLAAAKVVPPAPPAPPAR</sequence>
<evidence type="ECO:0000313" key="2">
    <source>
        <dbReference type="EMBL" id="SIQ86584.1"/>
    </source>
</evidence>